<dbReference type="SMART" id="SM00450">
    <property type="entry name" value="RHOD"/>
    <property type="match status" value="1"/>
</dbReference>
<dbReference type="AlphaFoldDB" id="A0A2A5AUB1"/>
<evidence type="ECO:0000313" key="3">
    <source>
        <dbReference type="EMBL" id="PCJ22358.1"/>
    </source>
</evidence>
<reference evidence="4" key="1">
    <citation type="submission" date="2017-08" db="EMBL/GenBank/DDBJ databases">
        <title>A dynamic microbial community with high functional redundancy inhabits the cold, oxic subseafloor aquifer.</title>
        <authorList>
            <person name="Tully B.J."/>
            <person name="Wheat C.G."/>
            <person name="Glazer B.T."/>
            <person name="Huber J.A."/>
        </authorList>
    </citation>
    <scope>NUCLEOTIDE SEQUENCE [LARGE SCALE GENOMIC DNA]</scope>
</reference>
<sequence>MAQFIEFVGNHLVLASMWLITVGAIIFYLQRTGSKGVGPQGVVKLINRSDAIVVDVRDKKEFEAGHIVDSINIPFLKLDQRITELKKLKDKPVVVVCKMGQQSGDAAKKLQEAGHVEVFKLAGGIAEWRSQSLPLVVK</sequence>
<keyword evidence="1" id="KW-0812">Transmembrane</keyword>
<keyword evidence="1" id="KW-0472">Membrane</keyword>
<dbReference type="CDD" id="cd00158">
    <property type="entry name" value="RHOD"/>
    <property type="match status" value="1"/>
</dbReference>
<dbReference type="PROSITE" id="PS50206">
    <property type="entry name" value="RHODANESE_3"/>
    <property type="match status" value="1"/>
</dbReference>
<proteinExistence type="predicted"/>
<keyword evidence="3" id="KW-0808">Transferase</keyword>
<dbReference type="PANTHER" id="PTHR43031:SF18">
    <property type="entry name" value="RHODANESE-RELATED SULFURTRANSFERASES"/>
    <property type="match status" value="1"/>
</dbReference>
<gene>
    <name evidence="3" type="ORF">COA96_14710</name>
</gene>
<dbReference type="Pfam" id="PF00581">
    <property type="entry name" value="Rhodanese"/>
    <property type="match status" value="1"/>
</dbReference>
<dbReference type="GO" id="GO:0016740">
    <property type="term" value="F:transferase activity"/>
    <property type="evidence" value="ECO:0007669"/>
    <property type="project" value="UniProtKB-KW"/>
</dbReference>
<name>A0A2A5AUB1_9GAMM</name>
<dbReference type="InterPro" id="IPR036873">
    <property type="entry name" value="Rhodanese-like_dom_sf"/>
</dbReference>
<feature type="transmembrane region" description="Helical" evidence="1">
    <location>
        <begin position="12"/>
        <end position="29"/>
    </location>
</feature>
<dbReference type="EMBL" id="NVVJ01000064">
    <property type="protein sequence ID" value="PCJ22358.1"/>
    <property type="molecule type" value="Genomic_DNA"/>
</dbReference>
<keyword evidence="1" id="KW-1133">Transmembrane helix</keyword>
<dbReference type="Gene3D" id="3.40.250.10">
    <property type="entry name" value="Rhodanese-like domain"/>
    <property type="match status" value="1"/>
</dbReference>
<dbReference type="SUPFAM" id="SSF52821">
    <property type="entry name" value="Rhodanese/Cell cycle control phosphatase"/>
    <property type="match status" value="1"/>
</dbReference>
<dbReference type="InterPro" id="IPR001763">
    <property type="entry name" value="Rhodanese-like_dom"/>
</dbReference>
<dbReference type="InterPro" id="IPR050229">
    <property type="entry name" value="GlpE_sulfurtransferase"/>
</dbReference>
<protein>
    <submittedName>
        <fullName evidence="3">Sulfurtransferase</fullName>
    </submittedName>
</protein>
<organism evidence="3 4">
    <name type="scientific">SAR86 cluster bacterium</name>
    <dbReference type="NCBI Taxonomy" id="2030880"/>
    <lineage>
        <taxon>Bacteria</taxon>
        <taxon>Pseudomonadati</taxon>
        <taxon>Pseudomonadota</taxon>
        <taxon>Gammaproteobacteria</taxon>
        <taxon>SAR86 cluster</taxon>
    </lineage>
</organism>
<comment type="caution">
    <text evidence="3">The sequence shown here is derived from an EMBL/GenBank/DDBJ whole genome shotgun (WGS) entry which is preliminary data.</text>
</comment>
<evidence type="ECO:0000313" key="4">
    <source>
        <dbReference type="Proteomes" id="UP000218327"/>
    </source>
</evidence>
<accession>A0A2A5AUB1</accession>
<evidence type="ECO:0000256" key="1">
    <source>
        <dbReference type="SAM" id="Phobius"/>
    </source>
</evidence>
<dbReference type="PANTHER" id="PTHR43031">
    <property type="entry name" value="FAD-DEPENDENT OXIDOREDUCTASE"/>
    <property type="match status" value="1"/>
</dbReference>
<dbReference type="Proteomes" id="UP000218327">
    <property type="component" value="Unassembled WGS sequence"/>
</dbReference>
<feature type="domain" description="Rhodanese" evidence="2">
    <location>
        <begin position="47"/>
        <end position="137"/>
    </location>
</feature>
<evidence type="ECO:0000259" key="2">
    <source>
        <dbReference type="PROSITE" id="PS50206"/>
    </source>
</evidence>